<dbReference type="AlphaFoldDB" id="A0A1G6PP80"/>
<evidence type="ECO:0000313" key="2">
    <source>
        <dbReference type="Proteomes" id="UP000199467"/>
    </source>
</evidence>
<organism evidence="1 2">
    <name type="scientific">Ectopseudomonas chengduensis</name>
    <dbReference type="NCBI Taxonomy" id="489632"/>
    <lineage>
        <taxon>Bacteria</taxon>
        <taxon>Pseudomonadati</taxon>
        <taxon>Pseudomonadota</taxon>
        <taxon>Gammaproteobacteria</taxon>
        <taxon>Pseudomonadales</taxon>
        <taxon>Pseudomonadaceae</taxon>
        <taxon>Ectopseudomonas</taxon>
    </lineage>
</organism>
<evidence type="ECO:0000313" key="1">
    <source>
        <dbReference type="EMBL" id="SDC81869.1"/>
    </source>
</evidence>
<dbReference type="EMBL" id="FMZQ01000007">
    <property type="protein sequence ID" value="SDC81869.1"/>
    <property type="molecule type" value="Genomic_DNA"/>
</dbReference>
<name>A0A1G6PP80_9GAMM</name>
<reference evidence="2" key="1">
    <citation type="submission" date="2016-10" db="EMBL/GenBank/DDBJ databases">
        <authorList>
            <person name="Varghese N."/>
            <person name="Submissions S."/>
        </authorList>
    </citation>
    <scope>NUCLEOTIDE SEQUENCE [LARGE SCALE GENOMIC DNA]</scope>
    <source>
        <strain evidence="2">DSM 26382</strain>
    </source>
</reference>
<gene>
    <name evidence="1" type="ORF">SAMN05216576_10719</name>
</gene>
<dbReference type="Proteomes" id="UP000199467">
    <property type="component" value="Unassembled WGS sequence"/>
</dbReference>
<protein>
    <submittedName>
        <fullName evidence="1">Uncharacterized protein</fullName>
    </submittedName>
</protein>
<proteinExistence type="predicted"/>
<keyword evidence="2" id="KW-1185">Reference proteome</keyword>
<sequence length="122" mass="14408">MKAQAELQNHPHMEIPLDALMMTELEPMGHWARVIHETLLEIDPQRLKKMAEENTLKQFLVKQQELLSEEARKLEKEWRLRNPLPVDANQQLRASWYNQAKQSASETLRDEIAKSYLMMKEA</sequence>
<accession>A0A1G6PP80</accession>